<name>D1APX8_SEBTE</name>
<evidence type="ECO:0000313" key="2">
    <source>
        <dbReference type="EMBL" id="ACZ07556.1"/>
    </source>
</evidence>
<dbReference type="HOGENOM" id="CLU_163878_0_0_0"/>
<evidence type="ECO:0000259" key="1">
    <source>
        <dbReference type="Pfam" id="PF01243"/>
    </source>
</evidence>
<dbReference type="STRING" id="526218.Sterm_0684"/>
<feature type="domain" description="Pyridoxamine 5'-phosphate oxidase N-terminal" evidence="1">
    <location>
        <begin position="3"/>
        <end position="122"/>
    </location>
</feature>
<evidence type="ECO:0000313" key="3">
    <source>
        <dbReference type="Proteomes" id="UP000000845"/>
    </source>
</evidence>
<reference evidence="2 3" key="2">
    <citation type="journal article" date="2010" name="Stand. Genomic Sci.">
        <title>Complete genome sequence of Sebaldella termitidis type strain (NCTC 11300).</title>
        <authorList>
            <person name="Harmon-Smith M."/>
            <person name="Celia L."/>
            <person name="Chertkov O."/>
            <person name="Lapidus A."/>
            <person name="Copeland A."/>
            <person name="Glavina Del Rio T."/>
            <person name="Nolan M."/>
            <person name="Lucas S."/>
            <person name="Tice H."/>
            <person name="Cheng J.F."/>
            <person name="Han C."/>
            <person name="Detter J.C."/>
            <person name="Bruce D."/>
            <person name="Goodwin L."/>
            <person name="Pitluck S."/>
            <person name="Pati A."/>
            <person name="Liolios K."/>
            <person name="Ivanova N."/>
            <person name="Mavromatis K."/>
            <person name="Mikhailova N."/>
            <person name="Chen A."/>
            <person name="Palaniappan K."/>
            <person name="Land M."/>
            <person name="Hauser L."/>
            <person name="Chang Y.J."/>
            <person name="Jeffries C.D."/>
            <person name="Brettin T."/>
            <person name="Goker M."/>
            <person name="Beck B."/>
            <person name="Bristow J."/>
            <person name="Eisen J.A."/>
            <person name="Markowitz V."/>
            <person name="Hugenholtz P."/>
            <person name="Kyrpides N.C."/>
            <person name="Klenk H.P."/>
            <person name="Chen F."/>
        </authorList>
    </citation>
    <scope>NUCLEOTIDE SEQUENCE [LARGE SCALE GENOMIC DNA]</scope>
    <source>
        <strain evidence="3">ATCC 33386 / NCTC 11300</strain>
    </source>
</reference>
<protein>
    <submittedName>
        <fullName evidence="2">Pyridoxamine 5'-phosphate oxidase-related FMN-binding protein</fullName>
    </submittedName>
</protein>
<dbReference type="eggNOG" id="COG3576">
    <property type="taxonomic scope" value="Bacteria"/>
</dbReference>
<gene>
    <name evidence="2" type="ordered locus">Sterm_0684</name>
</gene>
<organism evidence="2 3">
    <name type="scientific">Sebaldella termitidis (strain ATCC 33386 / NCTC 11300)</name>
    <dbReference type="NCBI Taxonomy" id="526218"/>
    <lineage>
        <taxon>Bacteria</taxon>
        <taxon>Fusobacteriati</taxon>
        <taxon>Fusobacteriota</taxon>
        <taxon>Fusobacteriia</taxon>
        <taxon>Fusobacteriales</taxon>
        <taxon>Leptotrichiaceae</taxon>
        <taxon>Sebaldella</taxon>
    </lineage>
</organism>
<dbReference type="KEGG" id="str:Sterm_0684"/>
<dbReference type="SUPFAM" id="SSF50475">
    <property type="entry name" value="FMN-binding split barrel"/>
    <property type="match status" value="1"/>
</dbReference>
<dbReference type="InterPro" id="IPR012349">
    <property type="entry name" value="Split_barrel_FMN-bd"/>
</dbReference>
<proteinExistence type="predicted"/>
<keyword evidence="3" id="KW-1185">Reference proteome</keyword>
<accession>D1APX8</accession>
<reference evidence="3" key="1">
    <citation type="submission" date="2009-09" db="EMBL/GenBank/DDBJ databases">
        <title>The complete chromosome of Sebaldella termitidis ATCC 33386.</title>
        <authorList>
            <consortium name="US DOE Joint Genome Institute (JGI-PGF)"/>
            <person name="Lucas S."/>
            <person name="Copeland A."/>
            <person name="Lapidus A."/>
            <person name="Glavina del Rio T."/>
            <person name="Dalin E."/>
            <person name="Tice H."/>
            <person name="Bruce D."/>
            <person name="Goodwin L."/>
            <person name="Pitluck S."/>
            <person name="Kyrpides N."/>
            <person name="Mavromatis K."/>
            <person name="Ivanova N."/>
            <person name="Mikhailova N."/>
            <person name="Sims D."/>
            <person name="Meincke L."/>
            <person name="Brettin T."/>
            <person name="Detter J.C."/>
            <person name="Han C."/>
            <person name="Larimer F."/>
            <person name="Land M."/>
            <person name="Hauser L."/>
            <person name="Markowitz V."/>
            <person name="Cheng J.F."/>
            <person name="Hugenholtz P."/>
            <person name="Woyke T."/>
            <person name="Wu D."/>
            <person name="Eisen J.A."/>
        </authorList>
    </citation>
    <scope>NUCLEOTIDE SEQUENCE [LARGE SCALE GENOMIC DNA]</scope>
    <source>
        <strain evidence="3">ATCC 33386 / NCTC 11300</strain>
    </source>
</reference>
<dbReference type="Proteomes" id="UP000000845">
    <property type="component" value="Chromosome"/>
</dbReference>
<dbReference type="RefSeq" id="WP_012860152.1">
    <property type="nucleotide sequence ID" value="NC_013517.1"/>
</dbReference>
<dbReference type="Pfam" id="PF01243">
    <property type="entry name" value="PNPOx_N"/>
    <property type="match status" value="1"/>
</dbReference>
<dbReference type="AlphaFoldDB" id="D1APX8"/>
<dbReference type="EMBL" id="CP001739">
    <property type="protein sequence ID" value="ACZ07556.1"/>
    <property type="molecule type" value="Genomic_DNA"/>
</dbReference>
<sequence length="124" mass="13976">MFNEKFNEVLTKEGVVSITSWSAENVHVVNTWNSYLVKSGENKLLIPAAGMRKTQKNVEANSRVILTLGSKEVMGYKDYQGTGFVIEGTAKYLTSGEEFDMMKEKFPFLSRVLEITVESLKQTI</sequence>
<dbReference type="InterPro" id="IPR011576">
    <property type="entry name" value="Pyridox_Oxase_N"/>
</dbReference>
<dbReference type="Gene3D" id="2.30.110.10">
    <property type="entry name" value="Electron Transport, Fmn-binding Protein, Chain A"/>
    <property type="match status" value="1"/>
</dbReference>